<dbReference type="InterPro" id="IPR029071">
    <property type="entry name" value="Ubiquitin-like_domsf"/>
</dbReference>
<dbReference type="Pfam" id="PF00240">
    <property type="entry name" value="ubiquitin"/>
    <property type="match status" value="1"/>
</dbReference>
<keyword evidence="9" id="KW-1185">Reference proteome</keyword>
<dbReference type="Gene3D" id="3.10.20.90">
    <property type="entry name" value="Phosphatidylinositol 3-kinase Catalytic Subunit, Chain A, domain 1"/>
    <property type="match status" value="1"/>
</dbReference>
<dbReference type="SMART" id="SM00213">
    <property type="entry name" value="UBQ"/>
    <property type="match status" value="1"/>
</dbReference>
<proteinExistence type="predicted"/>
<evidence type="ECO:0000256" key="6">
    <source>
        <dbReference type="SAM" id="Phobius"/>
    </source>
</evidence>
<feature type="region of interest" description="Disordered" evidence="5">
    <location>
        <begin position="230"/>
        <end position="260"/>
    </location>
</feature>
<dbReference type="Proteomes" id="UP000193498">
    <property type="component" value="Unassembled WGS sequence"/>
</dbReference>
<dbReference type="InParanoid" id="A0A1Y1YAR0"/>
<dbReference type="OrthoDB" id="21589at2759"/>
<evidence type="ECO:0000313" key="9">
    <source>
        <dbReference type="Proteomes" id="UP000193498"/>
    </source>
</evidence>
<dbReference type="PANTHER" id="PTHR12943:SF27">
    <property type="entry name" value="HOMOCYSTEINE-INDUCED ENDOPLASMIC RETICULUM PROTEIN, ISOFORM A"/>
    <property type="match status" value="1"/>
</dbReference>
<keyword evidence="4 6" id="KW-0472">Membrane</keyword>
<gene>
    <name evidence="8" type="ORF">K493DRAFT_337531</name>
</gene>
<protein>
    <recommendedName>
        <fullName evidence="7">Ubiquitin-like domain-containing protein</fullName>
    </recommendedName>
</protein>
<keyword evidence="3 6" id="KW-1133">Transmembrane helix</keyword>
<feature type="transmembrane region" description="Helical" evidence="6">
    <location>
        <begin position="200"/>
        <end position="220"/>
    </location>
</feature>
<feature type="transmembrane region" description="Helical" evidence="6">
    <location>
        <begin position="176"/>
        <end position="194"/>
    </location>
</feature>
<evidence type="ECO:0000313" key="8">
    <source>
        <dbReference type="EMBL" id="ORX95022.1"/>
    </source>
</evidence>
<name>A0A1Y1YAR0_9FUNG</name>
<dbReference type="PANTHER" id="PTHR12943">
    <property type="entry name" value="HOMOCYSTEINE-RESPONSIVE ENDOPLASMIC RETICULUM-RESIDENT UNIQUITIN-LIKE DOMAIN HERPUD PROTEIN FAMILY MEMBER"/>
    <property type="match status" value="1"/>
</dbReference>
<keyword evidence="2 6" id="KW-0812">Transmembrane</keyword>
<evidence type="ECO:0000256" key="4">
    <source>
        <dbReference type="ARBA" id="ARBA00023136"/>
    </source>
</evidence>
<comment type="subcellular location">
    <subcellularLocation>
        <location evidence="1">Membrane</location>
    </subcellularLocation>
</comment>
<evidence type="ECO:0000256" key="5">
    <source>
        <dbReference type="SAM" id="MobiDB-lite"/>
    </source>
</evidence>
<evidence type="ECO:0000256" key="2">
    <source>
        <dbReference type="ARBA" id="ARBA00022692"/>
    </source>
</evidence>
<sequence length="300" mass="33356">MSSPQTVTIYVRAPNGSFTNYHINTTPESSIASIKQHICTSSTFKPSPQDQRLIFQGKLLSDEELVGEIFGKANASASRGFYLVLRSGATDKCQTYTSSFSAPSRPPSQAFLPSSSGDITSHPIPNLTIVGAPHQYQYVLINLNLSPTPPLGAQVLPEVQPRVTERTQRDRQLAQSMWLIFRLVFFAYLFGQGASFERMILISVACIVIFLCQCDGLRVVRARINQLNPRNPPEIPLPDHQNQARAQHGSQESQSTSLPQELPTNTLDILKIAVLTFFKSIIPNDRVHEFQPDEVDDEAF</sequence>
<evidence type="ECO:0000256" key="3">
    <source>
        <dbReference type="ARBA" id="ARBA00022989"/>
    </source>
</evidence>
<dbReference type="PROSITE" id="PS50053">
    <property type="entry name" value="UBIQUITIN_2"/>
    <property type="match status" value="1"/>
</dbReference>
<dbReference type="SUPFAM" id="SSF54236">
    <property type="entry name" value="Ubiquitin-like"/>
    <property type="match status" value="1"/>
</dbReference>
<dbReference type="AlphaFoldDB" id="A0A1Y1YAR0"/>
<dbReference type="GO" id="GO:0016020">
    <property type="term" value="C:membrane"/>
    <property type="evidence" value="ECO:0007669"/>
    <property type="project" value="UniProtKB-SubCell"/>
</dbReference>
<feature type="compositionally biased region" description="Polar residues" evidence="5">
    <location>
        <begin position="240"/>
        <end position="260"/>
    </location>
</feature>
<dbReference type="GO" id="GO:0030968">
    <property type="term" value="P:endoplasmic reticulum unfolded protein response"/>
    <property type="evidence" value="ECO:0007669"/>
    <property type="project" value="TreeGrafter"/>
</dbReference>
<comment type="caution">
    <text evidence="8">The sequence shown here is derived from an EMBL/GenBank/DDBJ whole genome shotgun (WGS) entry which is preliminary data.</text>
</comment>
<dbReference type="InterPro" id="IPR039751">
    <property type="entry name" value="HERPUD1/2"/>
</dbReference>
<organism evidence="8 9">
    <name type="scientific">Basidiobolus meristosporus CBS 931.73</name>
    <dbReference type="NCBI Taxonomy" id="1314790"/>
    <lineage>
        <taxon>Eukaryota</taxon>
        <taxon>Fungi</taxon>
        <taxon>Fungi incertae sedis</taxon>
        <taxon>Zoopagomycota</taxon>
        <taxon>Entomophthoromycotina</taxon>
        <taxon>Basidiobolomycetes</taxon>
        <taxon>Basidiobolales</taxon>
        <taxon>Basidiobolaceae</taxon>
        <taxon>Basidiobolus</taxon>
    </lineage>
</organism>
<feature type="domain" description="Ubiquitin-like" evidence="7">
    <location>
        <begin position="7"/>
        <end position="68"/>
    </location>
</feature>
<reference evidence="8 9" key="1">
    <citation type="submission" date="2016-07" db="EMBL/GenBank/DDBJ databases">
        <title>Pervasive Adenine N6-methylation of Active Genes in Fungi.</title>
        <authorList>
            <consortium name="DOE Joint Genome Institute"/>
            <person name="Mondo S.J."/>
            <person name="Dannebaum R.O."/>
            <person name="Kuo R.C."/>
            <person name="Labutti K."/>
            <person name="Haridas S."/>
            <person name="Kuo A."/>
            <person name="Salamov A."/>
            <person name="Ahrendt S.R."/>
            <person name="Lipzen A."/>
            <person name="Sullivan W."/>
            <person name="Andreopoulos W.B."/>
            <person name="Clum A."/>
            <person name="Lindquist E."/>
            <person name="Daum C."/>
            <person name="Ramamoorthy G.K."/>
            <person name="Gryganskyi A."/>
            <person name="Culley D."/>
            <person name="Magnuson J.K."/>
            <person name="James T.Y."/>
            <person name="O'Malley M.A."/>
            <person name="Stajich J.E."/>
            <person name="Spatafora J.W."/>
            <person name="Visel A."/>
            <person name="Grigoriev I.V."/>
        </authorList>
    </citation>
    <scope>NUCLEOTIDE SEQUENCE [LARGE SCALE GENOMIC DNA]</scope>
    <source>
        <strain evidence="8 9">CBS 931.73</strain>
    </source>
</reference>
<accession>A0A1Y1YAR0</accession>
<dbReference type="InterPro" id="IPR000626">
    <property type="entry name" value="Ubiquitin-like_dom"/>
</dbReference>
<evidence type="ECO:0000256" key="1">
    <source>
        <dbReference type="ARBA" id="ARBA00004370"/>
    </source>
</evidence>
<dbReference type="STRING" id="1314790.A0A1Y1YAR0"/>
<evidence type="ECO:0000259" key="7">
    <source>
        <dbReference type="PROSITE" id="PS50053"/>
    </source>
</evidence>
<dbReference type="EMBL" id="MCFE01000189">
    <property type="protein sequence ID" value="ORX95022.1"/>
    <property type="molecule type" value="Genomic_DNA"/>
</dbReference>